<dbReference type="RefSeq" id="WP_014109232.1">
    <property type="nucleotide sequence ID" value="NC_016041.1"/>
</dbReference>
<feature type="chain" id="PRO_5003467360" evidence="1">
    <location>
        <begin position="22"/>
        <end position="214"/>
    </location>
</feature>
<dbReference type="AlphaFoldDB" id="G4QKQ6"/>
<organism evidence="2 3">
    <name type="scientific">Glaciecola nitratireducens (strain JCM 12485 / KCTC 12276 / FR1064)</name>
    <dbReference type="NCBI Taxonomy" id="1085623"/>
    <lineage>
        <taxon>Bacteria</taxon>
        <taxon>Pseudomonadati</taxon>
        <taxon>Pseudomonadota</taxon>
        <taxon>Gammaproteobacteria</taxon>
        <taxon>Alteromonadales</taxon>
        <taxon>Alteromonadaceae</taxon>
        <taxon>Brumicola</taxon>
    </lineage>
</organism>
<keyword evidence="3" id="KW-1185">Reference proteome</keyword>
<evidence type="ECO:0000313" key="2">
    <source>
        <dbReference type="EMBL" id="AEP30359.1"/>
    </source>
</evidence>
<keyword evidence="1" id="KW-0732">Signal</keyword>
<feature type="signal peptide" evidence="1">
    <location>
        <begin position="1"/>
        <end position="21"/>
    </location>
</feature>
<protein>
    <submittedName>
        <fullName evidence="2">Uncharacterized protein</fullName>
    </submittedName>
</protein>
<reference evidence="2 3" key="1">
    <citation type="journal article" date="2011" name="J. Bacteriol.">
        <title>Complete genome sequence of seawater bacterium Glaciecola nitratireducens FR1064T.</title>
        <authorList>
            <person name="Bian F."/>
            <person name="Qin Q.L."/>
            <person name="Xie B.B."/>
            <person name="Shu Y.L."/>
            <person name="Zhang X.Y."/>
            <person name="Yu Y."/>
            <person name="Chen B."/>
            <person name="Chen X.L."/>
            <person name="Zhou B.C."/>
            <person name="Zhang Y.Z."/>
        </authorList>
    </citation>
    <scope>NUCLEOTIDE SEQUENCE [LARGE SCALE GENOMIC DNA]</scope>
    <source>
        <strain evidence="3">JCM 12485 / KCTC 12276 / FR1064</strain>
    </source>
</reference>
<name>G4QKQ6_GLANF</name>
<evidence type="ECO:0000313" key="3">
    <source>
        <dbReference type="Proteomes" id="UP000009282"/>
    </source>
</evidence>
<dbReference type="STRING" id="1085623.GNIT_2258"/>
<sequence>MKFTRLVTVLLAIPMCTSVMAANENLTGTFKTIKNVTITEVAGVQMTGLYLASASTCTMTQPTVSVNFPGETVMKMSNATATLGPSTNYGVTPAGASCAGTNGVPGVYEIEGSEGADVTVTLTSGTTSGITFAPVGCVGDYDGSPDGDVCTAVANGGVGQQFTLAATGDQTVSAGNGVPVAGFSYLAIGGQATAGIGLAAATDYLIDFDISVTY</sequence>
<gene>
    <name evidence="2" type="ordered locus">GNIT_2258</name>
</gene>
<proteinExistence type="predicted"/>
<dbReference type="Proteomes" id="UP000009282">
    <property type="component" value="Chromosome"/>
</dbReference>
<dbReference type="KEGG" id="gni:GNIT_2258"/>
<dbReference type="EMBL" id="CP003060">
    <property type="protein sequence ID" value="AEP30359.1"/>
    <property type="molecule type" value="Genomic_DNA"/>
</dbReference>
<dbReference type="HOGENOM" id="CLU_1287300_0_0_6"/>
<accession>G4QKQ6</accession>
<evidence type="ECO:0000256" key="1">
    <source>
        <dbReference type="SAM" id="SignalP"/>
    </source>
</evidence>